<name>A0A8H7E4C2_9EURO</name>
<comment type="caution">
    <text evidence="3">The sequence shown here is derived from an EMBL/GenBank/DDBJ whole genome shotgun (WGS) entry which is preliminary data.</text>
</comment>
<evidence type="ECO:0000256" key="1">
    <source>
        <dbReference type="SAM" id="MobiDB-lite"/>
    </source>
</evidence>
<protein>
    <submittedName>
        <fullName evidence="3">Uncharacterized protein</fullName>
    </submittedName>
</protein>
<feature type="region of interest" description="Disordered" evidence="1">
    <location>
        <begin position="120"/>
        <end position="177"/>
    </location>
</feature>
<accession>A0A8H7E4C2</accession>
<sequence>MDSGSQCFRSDGDEVEGDDVEAEDYITTAIVNSWYDDNRMYPDWDSSEIQKFSQSTLNQLHHPIPAHDHRQQVRLLLNDEAPGMNTGVVAGGIVGGVVCLFSIAGLAFFLMRHRQRRSPVSHSMRPLPEIHSDDAGARELPADEQPSHLHPLQEVDGGYDGVEAPSSHSQLVDLSGR</sequence>
<proteinExistence type="predicted"/>
<evidence type="ECO:0000256" key="2">
    <source>
        <dbReference type="SAM" id="Phobius"/>
    </source>
</evidence>
<feature type="compositionally biased region" description="Basic and acidic residues" evidence="1">
    <location>
        <begin position="128"/>
        <end position="153"/>
    </location>
</feature>
<keyword evidence="2" id="KW-0812">Transmembrane</keyword>
<keyword evidence="2" id="KW-0472">Membrane</keyword>
<gene>
    <name evidence="3" type="ORF">GJ744_010241</name>
</gene>
<organism evidence="3 4">
    <name type="scientific">Endocarpon pusillum</name>
    <dbReference type="NCBI Taxonomy" id="364733"/>
    <lineage>
        <taxon>Eukaryota</taxon>
        <taxon>Fungi</taxon>
        <taxon>Dikarya</taxon>
        <taxon>Ascomycota</taxon>
        <taxon>Pezizomycotina</taxon>
        <taxon>Eurotiomycetes</taxon>
        <taxon>Chaetothyriomycetidae</taxon>
        <taxon>Verrucariales</taxon>
        <taxon>Verrucariaceae</taxon>
        <taxon>Endocarpon</taxon>
    </lineage>
</organism>
<keyword evidence="4" id="KW-1185">Reference proteome</keyword>
<dbReference type="Gene3D" id="1.20.5.510">
    <property type="entry name" value="Single helix bin"/>
    <property type="match status" value="1"/>
</dbReference>
<feature type="compositionally biased region" description="Polar residues" evidence="1">
    <location>
        <begin position="166"/>
        <end position="177"/>
    </location>
</feature>
<dbReference type="Proteomes" id="UP000606974">
    <property type="component" value="Unassembled WGS sequence"/>
</dbReference>
<evidence type="ECO:0000313" key="3">
    <source>
        <dbReference type="EMBL" id="KAF7507688.1"/>
    </source>
</evidence>
<dbReference type="EMBL" id="JAACFV010000065">
    <property type="protein sequence ID" value="KAF7507688.1"/>
    <property type="molecule type" value="Genomic_DNA"/>
</dbReference>
<reference evidence="3" key="1">
    <citation type="submission" date="2020-02" db="EMBL/GenBank/DDBJ databases">
        <authorList>
            <person name="Palmer J.M."/>
        </authorList>
    </citation>
    <scope>NUCLEOTIDE SEQUENCE</scope>
    <source>
        <strain evidence="3">EPUS1.4</strain>
        <tissue evidence="3">Thallus</tissue>
    </source>
</reference>
<feature type="transmembrane region" description="Helical" evidence="2">
    <location>
        <begin position="88"/>
        <end position="111"/>
    </location>
</feature>
<dbReference type="AlphaFoldDB" id="A0A8H7E4C2"/>
<keyword evidence="2" id="KW-1133">Transmembrane helix</keyword>
<evidence type="ECO:0000313" key="4">
    <source>
        <dbReference type="Proteomes" id="UP000606974"/>
    </source>
</evidence>